<dbReference type="GO" id="GO:0004540">
    <property type="term" value="F:RNA nuclease activity"/>
    <property type="evidence" value="ECO:0007669"/>
    <property type="project" value="InterPro"/>
</dbReference>
<dbReference type="PANTHER" id="PTHR30001">
    <property type="entry name" value="RIBONUCLEASE"/>
    <property type="match status" value="1"/>
</dbReference>
<dbReference type="GO" id="GO:0003723">
    <property type="term" value="F:RNA binding"/>
    <property type="evidence" value="ECO:0007669"/>
    <property type="project" value="UniProtKB-KW"/>
</dbReference>
<reference evidence="10" key="1">
    <citation type="journal article" date="2014" name="Front. Microbiol.">
        <title>High frequency of phylogenetically diverse reductive dehalogenase-homologous genes in deep subseafloor sedimentary metagenomes.</title>
        <authorList>
            <person name="Kawai M."/>
            <person name="Futagami T."/>
            <person name="Toyoda A."/>
            <person name="Takaki Y."/>
            <person name="Nishi S."/>
            <person name="Hori S."/>
            <person name="Arai W."/>
            <person name="Tsubouchi T."/>
            <person name="Morono Y."/>
            <person name="Uchiyama I."/>
            <person name="Ito T."/>
            <person name="Fujiyama A."/>
            <person name="Inagaki F."/>
            <person name="Takami H."/>
        </authorList>
    </citation>
    <scope>NUCLEOTIDE SEQUENCE</scope>
    <source>
        <strain evidence="10">Expedition CK06-06</strain>
    </source>
</reference>
<dbReference type="InterPro" id="IPR019307">
    <property type="entry name" value="RNA-bd_AU-1/RNase_E/G"/>
</dbReference>
<feature type="non-terminal residue" evidence="10">
    <location>
        <position position="240"/>
    </location>
</feature>
<evidence type="ECO:0000256" key="2">
    <source>
        <dbReference type="ARBA" id="ARBA00022722"/>
    </source>
</evidence>
<evidence type="ECO:0000256" key="4">
    <source>
        <dbReference type="ARBA" id="ARBA00022759"/>
    </source>
</evidence>
<dbReference type="GO" id="GO:0004519">
    <property type="term" value="F:endonuclease activity"/>
    <property type="evidence" value="ECO:0007669"/>
    <property type="project" value="UniProtKB-KW"/>
</dbReference>
<keyword evidence="8" id="KW-0175">Coiled coil</keyword>
<evidence type="ECO:0000256" key="7">
    <source>
        <dbReference type="ARBA" id="ARBA00022884"/>
    </source>
</evidence>
<feature type="domain" description="RNA-binding protein AU-1/Ribonuclease E/G" evidence="9">
    <location>
        <begin position="5"/>
        <end position="196"/>
    </location>
</feature>
<dbReference type="GO" id="GO:0046872">
    <property type="term" value="F:metal ion binding"/>
    <property type="evidence" value="ECO:0007669"/>
    <property type="project" value="UniProtKB-KW"/>
</dbReference>
<dbReference type="GO" id="GO:0006364">
    <property type="term" value="P:rRNA processing"/>
    <property type="evidence" value="ECO:0007669"/>
    <property type="project" value="TreeGrafter"/>
</dbReference>
<keyword evidence="7" id="KW-0694">RNA-binding</keyword>
<gene>
    <name evidence="10" type="ORF">S01H1_74307</name>
</gene>
<protein>
    <recommendedName>
        <fullName evidence="9">RNA-binding protein AU-1/Ribonuclease E/G domain-containing protein</fullName>
    </recommendedName>
</protein>
<evidence type="ECO:0000256" key="6">
    <source>
        <dbReference type="ARBA" id="ARBA00022842"/>
    </source>
</evidence>
<keyword evidence="5" id="KW-0378">Hydrolase</keyword>
<feature type="coiled-coil region" evidence="8">
    <location>
        <begin position="121"/>
        <end position="174"/>
    </location>
</feature>
<name>X0XKJ8_9ZZZZ</name>
<evidence type="ECO:0000256" key="5">
    <source>
        <dbReference type="ARBA" id="ARBA00022801"/>
    </source>
</evidence>
<dbReference type="GO" id="GO:0005737">
    <property type="term" value="C:cytoplasm"/>
    <property type="evidence" value="ECO:0007669"/>
    <property type="project" value="TreeGrafter"/>
</dbReference>
<evidence type="ECO:0000259" key="9">
    <source>
        <dbReference type="Pfam" id="PF10150"/>
    </source>
</evidence>
<keyword evidence="4" id="KW-0255">Endonuclease</keyword>
<evidence type="ECO:0000256" key="3">
    <source>
        <dbReference type="ARBA" id="ARBA00022723"/>
    </source>
</evidence>
<evidence type="ECO:0000256" key="1">
    <source>
        <dbReference type="ARBA" id="ARBA00001946"/>
    </source>
</evidence>
<dbReference type="Pfam" id="PF10150">
    <property type="entry name" value="RNase_E_G"/>
    <property type="match status" value="1"/>
</dbReference>
<comment type="cofactor">
    <cofactor evidence="1">
        <name>Mg(2+)</name>
        <dbReference type="ChEBI" id="CHEBI:18420"/>
    </cofactor>
</comment>
<keyword evidence="6" id="KW-0460">Magnesium</keyword>
<keyword evidence="3" id="KW-0479">Metal-binding</keyword>
<dbReference type="GO" id="GO:0016787">
    <property type="term" value="F:hydrolase activity"/>
    <property type="evidence" value="ECO:0007669"/>
    <property type="project" value="UniProtKB-KW"/>
</dbReference>
<dbReference type="AlphaFoldDB" id="X0XKJ8"/>
<dbReference type="PANTHER" id="PTHR30001:SF1">
    <property type="entry name" value="RIBONUCLEASE E_G-LIKE PROTEIN, CHLOROPLASTIC"/>
    <property type="match status" value="1"/>
</dbReference>
<accession>X0XKJ8</accession>
<dbReference type="EMBL" id="BARS01049709">
    <property type="protein sequence ID" value="GAG35867.1"/>
    <property type="molecule type" value="Genomic_DNA"/>
</dbReference>
<organism evidence="10">
    <name type="scientific">marine sediment metagenome</name>
    <dbReference type="NCBI Taxonomy" id="412755"/>
    <lineage>
        <taxon>unclassified sequences</taxon>
        <taxon>metagenomes</taxon>
        <taxon>ecological metagenomes</taxon>
    </lineage>
</organism>
<dbReference type="InterPro" id="IPR004659">
    <property type="entry name" value="RNase_E/G"/>
</dbReference>
<sequence>KLSKSKPGPLLLYQDLTTIDSVIRDLLTSDVDKVIIDSREIHKRLTSYLRDVSPSQVNLVEFYRGRGPIFSNHDIEGQIDKSLQRKVWIKSGGYIVLEHTEAMMVVDVNSGRFIGKGNHEQNSLKINLEAAREVARQLRLRDIGGLIIIDFIDMHEEANQKKIYNELVKELKKDRARVAVSPISEFGLLEMTRERVRLSLLHSVSEECPTCQGLGRIPSKDAMITAIDSWLRRFRTHHKD</sequence>
<proteinExistence type="predicted"/>
<evidence type="ECO:0000313" key="10">
    <source>
        <dbReference type="EMBL" id="GAG35867.1"/>
    </source>
</evidence>
<keyword evidence="2" id="KW-0540">Nuclease</keyword>
<feature type="non-terminal residue" evidence="10">
    <location>
        <position position="1"/>
    </location>
</feature>
<comment type="caution">
    <text evidence="10">The sequence shown here is derived from an EMBL/GenBank/DDBJ whole genome shotgun (WGS) entry which is preliminary data.</text>
</comment>
<evidence type="ECO:0000256" key="8">
    <source>
        <dbReference type="SAM" id="Coils"/>
    </source>
</evidence>